<dbReference type="Pfam" id="PF02752">
    <property type="entry name" value="Arrestin_C"/>
    <property type="match status" value="1"/>
</dbReference>
<dbReference type="SMART" id="SM01017">
    <property type="entry name" value="Arrestin_C"/>
    <property type="match status" value="1"/>
</dbReference>
<dbReference type="GeneID" id="105896179"/>
<keyword evidence="7" id="KW-0805">Transcription regulation</keyword>
<evidence type="ECO:0000256" key="12">
    <source>
        <dbReference type="ARBA" id="ARBA00045565"/>
    </source>
</evidence>
<comment type="subunit">
    <text evidence="13">Homodimer; disulfide-linked. Interacts with TXN/thioredoxin through its redox-active site. Interacts with transcriptional repressors ZBTB16, ZBTB32 and HDAC1. Interacts with DDIT4.</text>
</comment>
<dbReference type="InterPro" id="IPR011021">
    <property type="entry name" value="Arrestin-like_N"/>
</dbReference>
<keyword evidence="10" id="KW-0131">Cell cycle</keyword>
<evidence type="ECO:0000256" key="9">
    <source>
        <dbReference type="ARBA" id="ARBA00023163"/>
    </source>
</evidence>
<dbReference type="InterPro" id="IPR014752">
    <property type="entry name" value="Arrestin-like_C"/>
</dbReference>
<dbReference type="Pfam" id="PF00339">
    <property type="entry name" value="Arrestin_N"/>
    <property type="match status" value="1"/>
</dbReference>
<keyword evidence="4" id="KW-1017">Isopeptide bond</keyword>
<evidence type="ECO:0000256" key="4">
    <source>
        <dbReference type="ARBA" id="ARBA00022499"/>
    </source>
</evidence>
<dbReference type="KEGG" id="char:105896179"/>
<evidence type="ECO:0000256" key="1">
    <source>
        <dbReference type="ARBA" id="ARBA00004496"/>
    </source>
</evidence>
<dbReference type="CTD" id="448858"/>
<keyword evidence="5" id="KW-0597">Phosphoprotein</keyword>
<keyword evidence="6" id="KW-0832">Ubl conjugation</keyword>
<evidence type="ECO:0000259" key="14">
    <source>
        <dbReference type="SMART" id="SM01017"/>
    </source>
</evidence>
<sequence>MVILSKKPKTFEVLFNDPSKTYYSGGDKVAGRIIVEVPEVMKVSSMKVFGIGNARVEYQKGKQRCRDEIDYLKYEDVVHLDHELTDSEGYVTLVPGNRYEYMFGFELPQPGQLVSSYDGKFGHVNYYVKAVMERFSQPTVECKRYFEVEEPVDVNTPDLVSPICGMKEKRVTCMFIPDGSVSIKGKIGRKGYCEGEDICIDAKFENTCSRIVIPKAAIIAKHTYQANGRTKVIKEKLCAVRGNHIISGMCDIWQGKCIRVPKIKPTILGCNIIHVDYSLMIYVHIPGSDKLILELPLVIGTIPFNSFGSRTSSMCSQQSTTMSSSLVSRGMPSPPPSYSEIPQDMLLDSPLTPLLNDYDEEDGPLFMRPPPAYSEVDHGLQF</sequence>
<organism evidence="15 16">
    <name type="scientific">Clupea harengus</name>
    <name type="common">Atlantic herring</name>
    <dbReference type="NCBI Taxonomy" id="7950"/>
    <lineage>
        <taxon>Eukaryota</taxon>
        <taxon>Metazoa</taxon>
        <taxon>Chordata</taxon>
        <taxon>Craniata</taxon>
        <taxon>Vertebrata</taxon>
        <taxon>Euteleostomi</taxon>
        <taxon>Actinopterygii</taxon>
        <taxon>Neopterygii</taxon>
        <taxon>Teleostei</taxon>
        <taxon>Clupei</taxon>
        <taxon>Clupeiformes</taxon>
        <taxon>Clupeoidei</taxon>
        <taxon>Clupeidae</taxon>
        <taxon>Clupea</taxon>
    </lineage>
</organism>
<reference evidence="16" key="1">
    <citation type="submission" date="2025-08" db="UniProtKB">
        <authorList>
            <consortium name="RefSeq"/>
        </authorList>
    </citation>
    <scope>IDENTIFICATION</scope>
</reference>
<evidence type="ECO:0000256" key="11">
    <source>
        <dbReference type="ARBA" id="ARBA00039479"/>
    </source>
</evidence>
<gene>
    <name evidence="16" type="primary">txnipb</name>
</gene>
<evidence type="ECO:0000313" key="15">
    <source>
        <dbReference type="Proteomes" id="UP000515152"/>
    </source>
</evidence>
<evidence type="ECO:0000256" key="13">
    <source>
        <dbReference type="ARBA" id="ARBA00046869"/>
    </source>
</evidence>
<evidence type="ECO:0000256" key="10">
    <source>
        <dbReference type="ARBA" id="ARBA00023306"/>
    </source>
</evidence>
<dbReference type="AlphaFoldDB" id="A0A6P3VQ70"/>
<protein>
    <recommendedName>
        <fullName evidence="11">Thioredoxin-interacting protein</fullName>
    </recommendedName>
</protein>
<name>A0A6P3VQ70_CLUHA</name>
<dbReference type="InterPro" id="IPR011022">
    <property type="entry name" value="Arrestin_C-like"/>
</dbReference>
<evidence type="ECO:0000256" key="7">
    <source>
        <dbReference type="ARBA" id="ARBA00023015"/>
    </source>
</evidence>
<dbReference type="InterPro" id="IPR050357">
    <property type="entry name" value="Arrestin_domain-protein"/>
</dbReference>
<evidence type="ECO:0000256" key="5">
    <source>
        <dbReference type="ARBA" id="ARBA00022553"/>
    </source>
</evidence>
<dbReference type="InterPro" id="IPR014756">
    <property type="entry name" value="Ig_E-set"/>
</dbReference>
<evidence type="ECO:0000256" key="2">
    <source>
        <dbReference type="ARBA" id="ARBA00005298"/>
    </source>
</evidence>
<dbReference type="RefSeq" id="XP_012678368.2">
    <property type="nucleotide sequence ID" value="XM_012822914.3"/>
</dbReference>
<comment type="similarity">
    <text evidence="2">Belongs to the arrestin family.</text>
</comment>
<keyword evidence="3" id="KW-0963">Cytoplasm</keyword>
<evidence type="ECO:0000313" key="16">
    <source>
        <dbReference type="RefSeq" id="XP_012678368.2"/>
    </source>
</evidence>
<dbReference type="GO" id="GO:0015031">
    <property type="term" value="P:protein transport"/>
    <property type="evidence" value="ECO:0007669"/>
    <property type="project" value="TreeGrafter"/>
</dbReference>
<comment type="subcellular location">
    <subcellularLocation>
        <location evidence="1">Cytoplasm</location>
    </subcellularLocation>
</comment>
<keyword evidence="8" id="KW-1015">Disulfide bond</keyword>
<proteinExistence type="inferred from homology"/>
<comment type="function">
    <text evidence="12">May act as an oxidative stress mediator by inhibiting thioredoxin activity or by limiting its bioavailability. Interacts with COPS5 and restores COPS5-induced suppression of CDKN1B stability, blocking the COPS5-mediated translocation of CDKN1B from the nucleus to the cytoplasm. Functions as a transcriptional repressor, possibly by acting as a bridge molecule between transcription factors and corepressor complexes, and over-expression will induce G0/G1 cell cycle arrest. Required for the maturation of natural killer cells. Acts as a suppressor of tumor cell growth. Inhibits the proteasomal degradation of DDIT4, and thereby contributes to the inhibition of the mammalian target of rapamycin complex 1 (mTORC1).</text>
</comment>
<keyword evidence="15" id="KW-1185">Reference proteome</keyword>
<feature type="domain" description="Arrestin C-terminal-like" evidence="14">
    <location>
        <begin position="177"/>
        <end position="304"/>
    </location>
</feature>
<keyword evidence="9" id="KW-0804">Transcription</keyword>
<evidence type="ECO:0000256" key="8">
    <source>
        <dbReference type="ARBA" id="ARBA00023157"/>
    </source>
</evidence>
<evidence type="ECO:0000256" key="3">
    <source>
        <dbReference type="ARBA" id="ARBA00022490"/>
    </source>
</evidence>
<dbReference type="GO" id="GO:0005737">
    <property type="term" value="C:cytoplasm"/>
    <property type="evidence" value="ECO:0007669"/>
    <property type="project" value="UniProtKB-SubCell"/>
</dbReference>
<dbReference type="Proteomes" id="UP000515152">
    <property type="component" value="Chromosome 11"/>
</dbReference>
<dbReference type="Gene3D" id="2.60.40.640">
    <property type="match status" value="2"/>
</dbReference>
<dbReference type="PANTHER" id="PTHR11188">
    <property type="entry name" value="ARRESTIN DOMAIN CONTAINING PROTEIN"/>
    <property type="match status" value="1"/>
</dbReference>
<dbReference type="OrthoDB" id="2333384at2759"/>
<dbReference type="SUPFAM" id="SSF81296">
    <property type="entry name" value="E set domains"/>
    <property type="match status" value="2"/>
</dbReference>
<dbReference type="GO" id="GO:0031625">
    <property type="term" value="F:ubiquitin protein ligase binding"/>
    <property type="evidence" value="ECO:0007669"/>
    <property type="project" value="TreeGrafter"/>
</dbReference>
<dbReference type="GO" id="GO:0007399">
    <property type="term" value="P:nervous system development"/>
    <property type="evidence" value="ECO:0007669"/>
    <property type="project" value="UniProtKB-ARBA"/>
</dbReference>
<dbReference type="PANTHER" id="PTHR11188:SF14">
    <property type="entry name" value="THIOREDOXIN-INTERACTING PROTEIN"/>
    <property type="match status" value="1"/>
</dbReference>
<accession>A0A6P3VQ70</accession>
<evidence type="ECO:0000256" key="6">
    <source>
        <dbReference type="ARBA" id="ARBA00022843"/>
    </source>
</evidence>